<keyword evidence="8" id="KW-0547">Nucleotide-binding</keyword>
<dbReference type="InterPro" id="IPR002586">
    <property type="entry name" value="CobQ/CobB/MinD/ParA_Nub-bd_dom"/>
</dbReference>
<keyword evidence="15" id="KW-0175">Coiled coil</keyword>
<dbReference type="RefSeq" id="WP_162292481.1">
    <property type="nucleotide sequence ID" value="NZ_LN890655.1"/>
</dbReference>
<keyword evidence="11 16" id="KW-1133">Transmembrane helix</keyword>
<dbReference type="GO" id="GO:0005886">
    <property type="term" value="C:plasma membrane"/>
    <property type="evidence" value="ECO:0007669"/>
    <property type="project" value="UniProtKB-SubCell"/>
</dbReference>
<dbReference type="InterPro" id="IPR003856">
    <property type="entry name" value="LPS_length_determ_N"/>
</dbReference>
<dbReference type="NCBIfam" id="TIGR01007">
    <property type="entry name" value="eps_fam"/>
    <property type="match status" value="1"/>
</dbReference>
<evidence type="ECO:0000256" key="3">
    <source>
        <dbReference type="ARBA" id="ARBA00007316"/>
    </source>
</evidence>
<keyword evidence="12 16" id="KW-0472">Membrane</keyword>
<reference evidence="19" key="1">
    <citation type="submission" date="2016-01" db="EMBL/GenBank/DDBJ databases">
        <authorList>
            <person name="Mcilroy J.S."/>
            <person name="Karst M S."/>
            <person name="Albertsen M."/>
        </authorList>
    </citation>
    <scope>NUCLEOTIDE SEQUENCE</scope>
    <source>
        <strain evidence="19">Cfx-K</strain>
    </source>
</reference>
<dbReference type="EMBL" id="LN890655">
    <property type="protein sequence ID" value="CUS04194.2"/>
    <property type="molecule type" value="Genomic_DNA"/>
</dbReference>
<gene>
    <name evidence="19" type="ORF">CFX0092_A2316</name>
</gene>
<evidence type="ECO:0000256" key="15">
    <source>
        <dbReference type="SAM" id="Coils"/>
    </source>
</evidence>
<evidence type="ECO:0000256" key="12">
    <source>
        <dbReference type="ARBA" id="ARBA00023136"/>
    </source>
</evidence>
<evidence type="ECO:0000313" key="19">
    <source>
        <dbReference type="EMBL" id="CUS04194.2"/>
    </source>
</evidence>
<feature type="domain" description="CobQ/CobB/MinD/ParA nucleotide binding" evidence="17">
    <location>
        <begin position="418"/>
        <end position="593"/>
    </location>
</feature>
<dbReference type="GO" id="GO:0042802">
    <property type="term" value="F:identical protein binding"/>
    <property type="evidence" value="ECO:0007669"/>
    <property type="project" value="UniProtKB-ARBA"/>
</dbReference>
<comment type="similarity">
    <text evidence="3">Belongs to the CpsD/CapB family.</text>
</comment>
<dbReference type="EC" id="2.7.10.2" evidence="4"/>
<sequence>MELKLIGQMLRRWSWLLVIGGLIGGGIGYAISLYQTLEYEARTKVLVMEPLGNGVTNATDLNDKELAETYMELLVTQPILESVGQKAGRPVRAQQISTMRVRDTGLLEVTVRDTDPQQAALVANVLVEVLIEYNEALQLSRFASSEQSLELQVGEIESELSQLESDIEQRSEQDIETQRLAIEQQKLELEQQIFALQGEIARLEQDVDDLTPDALPNQLPPPLTLDQRNQLNEKRTQLAQKQFQLGLAEETYFRLVLPEDPLTAGNPTVDSIQNLEEANLELYRQLYSSLQSNYEAVRLARLQNTPNVVQVERAVPPTQPIQAGPLRNIILGAVIGLLLTGTIAFMLEYMDDTLKTPQDVTNVLGLPVVGYVVNESSMDKQEGTPYVSAHPRSPMAETFRTLRTNLEFASVDKSLKTILITSPGAGEGKTTVATNLAAVMAQANKRVILLEGDLRRPRVHKALGMTNQVGLSDVFRGQMDIRDVARYSKVKDLAVITSGSLPPNPAELLGSARMVQILARLVESASVVIIDSPPFVVADSTVLAAKVDGVLLVIQPGKTHAEAARTMLAQLDRAGAHVVGVVLNRVSRKTSNYYGYYRYENDPIYTVENSATEDGDSNGRRKGLASMFNGNGKNVNGKISEEIAS</sequence>
<dbReference type="AlphaFoldDB" id="A0A160T365"/>
<evidence type="ECO:0000256" key="10">
    <source>
        <dbReference type="ARBA" id="ARBA00022840"/>
    </source>
</evidence>
<dbReference type="PANTHER" id="PTHR32309:SF31">
    <property type="entry name" value="CAPSULAR EXOPOLYSACCHARIDE FAMILY"/>
    <property type="match status" value="1"/>
</dbReference>
<protein>
    <recommendedName>
        <fullName evidence="4">non-specific protein-tyrosine kinase</fullName>
        <ecNumber evidence="4">2.7.10.2</ecNumber>
    </recommendedName>
</protein>
<evidence type="ECO:0000256" key="5">
    <source>
        <dbReference type="ARBA" id="ARBA00022475"/>
    </source>
</evidence>
<dbReference type="InterPro" id="IPR027417">
    <property type="entry name" value="P-loop_NTPase"/>
</dbReference>
<dbReference type="GO" id="GO:0004715">
    <property type="term" value="F:non-membrane spanning protein tyrosine kinase activity"/>
    <property type="evidence" value="ECO:0007669"/>
    <property type="project" value="UniProtKB-EC"/>
</dbReference>
<evidence type="ECO:0000259" key="17">
    <source>
        <dbReference type="Pfam" id="PF01656"/>
    </source>
</evidence>
<feature type="domain" description="Polysaccharide chain length determinant N-terminal" evidence="18">
    <location>
        <begin position="4"/>
        <end position="85"/>
    </location>
</feature>
<evidence type="ECO:0000256" key="7">
    <source>
        <dbReference type="ARBA" id="ARBA00022692"/>
    </source>
</evidence>
<comment type="subcellular location">
    <subcellularLocation>
        <location evidence="1">Cell membrane</location>
        <topology evidence="1">Multi-pass membrane protein</topology>
    </subcellularLocation>
</comment>
<feature type="coiled-coil region" evidence="15">
    <location>
        <begin position="146"/>
        <end position="206"/>
    </location>
</feature>
<evidence type="ECO:0000256" key="2">
    <source>
        <dbReference type="ARBA" id="ARBA00006683"/>
    </source>
</evidence>
<evidence type="ECO:0000313" key="20">
    <source>
        <dbReference type="Proteomes" id="UP000215027"/>
    </source>
</evidence>
<evidence type="ECO:0000256" key="13">
    <source>
        <dbReference type="ARBA" id="ARBA00023137"/>
    </source>
</evidence>
<dbReference type="Proteomes" id="UP000215027">
    <property type="component" value="Chromosome I"/>
</dbReference>
<evidence type="ECO:0000256" key="14">
    <source>
        <dbReference type="ARBA" id="ARBA00051245"/>
    </source>
</evidence>
<dbReference type="GO" id="GO:0005524">
    <property type="term" value="F:ATP binding"/>
    <property type="evidence" value="ECO:0007669"/>
    <property type="project" value="UniProtKB-KW"/>
</dbReference>
<evidence type="ECO:0000256" key="4">
    <source>
        <dbReference type="ARBA" id="ARBA00011903"/>
    </source>
</evidence>
<keyword evidence="6" id="KW-0808">Transferase</keyword>
<dbReference type="Pfam" id="PF01656">
    <property type="entry name" value="CbiA"/>
    <property type="match status" value="1"/>
</dbReference>
<dbReference type="FunFam" id="3.40.50.300:FF:000527">
    <property type="entry name" value="Tyrosine-protein kinase etk"/>
    <property type="match status" value="1"/>
</dbReference>
<dbReference type="InterPro" id="IPR050445">
    <property type="entry name" value="Bact_polysacc_biosynth/exp"/>
</dbReference>
<evidence type="ECO:0000256" key="11">
    <source>
        <dbReference type="ARBA" id="ARBA00022989"/>
    </source>
</evidence>
<dbReference type="CDD" id="cd05387">
    <property type="entry name" value="BY-kinase"/>
    <property type="match status" value="1"/>
</dbReference>
<feature type="transmembrane region" description="Helical" evidence="16">
    <location>
        <begin position="12"/>
        <end position="34"/>
    </location>
</feature>
<comment type="catalytic activity">
    <reaction evidence="14">
        <text>L-tyrosyl-[protein] + ATP = O-phospho-L-tyrosyl-[protein] + ADP + H(+)</text>
        <dbReference type="Rhea" id="RHEA:10596"/>
        <dbReference type="Rhea" id="RHEA-COMP:10136"/>
        <dbReference type="Rhea" id="RHEA-COMP:20101"/>
        <dbReference type="ChEBI" id="CHEBI:15378"/>
        <dbReference type="ChEBI" id="CHEBI:30616"/>
        <dbReference type="ChEBI" id="CHEBI:46858"/>
        <dbReference type="ChEBI" id="CHEBI:61978"/>
        <dbReference type="ChEBI" id="CHEBI:456216"/>
        <dbReference type="EC" id="2.7.10.2"/>
    </reaction>
</comment>
<evidence type="ECO:0000256" key="8">
    <source>
        <dbReference type="ARBA" id="ARBA00022741"/>
    </source>
</evidence>
<dbReference type="Gene3D" id="3.40.50.300">
    <property type="entry name" value="P-loop containing nucleotide triphosphate hydrolases"/>
    <property type="match status" value="1"/>
</dbReference>
<organism evidence="19 20">
    <name type="scientific">Candidatus Promineifilum breve</name>
    <dbReference type="NCBI Taxonomy" id="1806508"/>
    <lineage>
        <taxon>Bacteria</taxon>
        <taxon>Bacillati</taxon>
        <taxon>Chloroflexota</taxon>
        <taxon>Ardenticatenia</taxon>
        <taxon>Candidatus Promineifilales</taxon>
        <taxon>Candidatus Promineifilaceae</taxon>
        <taxon>Candidatus Promineifilum</taxon>
    </lineage>
</organism>
<dbReference type="Pfam" id="PF02706">
    <property type="entry name" value="Wzz"/>
    <property type="match status" value="1"/>
</dbReference>
<evidence type="ECO:0000256" key="6">
    <source>
        <dbReference type="ARBA" id="ARBA00022679"/>
    </source>
</evidence>
<keyword evidence="7 16" id="KW-0812">Transmembrane</keyword>
<keyword evidence="13" id="KW-0829">Tyrosine-protein kinase</keyword>
<proteinExistence type="inferred from homology"/>
<evidence type="ECO:0000256" key="1">
    <source>
        <dbReference type="ARBA" id="ARBA00004651"/>
    </source>
</evidence>
<keyword evidence="5" id="KW-1003">Cell membrane</keyword>
<comment type="similarity">
    <text evidence="2">Belongs to the CpsC/CapA family.</text>
</comment>
<evidence type="ECO:0000256" key="9">
    <source>
        <dbReference type="ARBA" id="ARBA00022777"/>
    </source>
</evidence>
<name>A0A160T365_9CHLR</name>
<keyword evidence="9" id="KW-0418">Kinase</keyword>
<dbReference type="PANTHER" id="PTHR32309">
    <property type="entry name" value="TYROSINE-PROTEIN KINASE"/>
    <property type="match status" value="1"/>
</dbReference>
<keyword evidence="20" id="KW-1185">Reference proteome</keyword>
<evidence type="ECO:0000259" key="18">
    <source>
        <dbReference type="Pfam" id="PF02706"/>
    </source>
</evidence>
<dbReference type="SUPFAM" id="SSF52540">
    <property type="entry name" value="P-loop containing nucleoside triphosphate hydrolases"/>
    <property type="match status" value="1"/>
</dbReference>
<evidence type="ECO:0000256" key="16">
    <source>
        <dbReference type="SAM" id="Phobius"/>
    </source>
</evidence>
<keyword evidence="10" id="KW-0067">ATP-binding</keyword>
<dbReference type="KEGG" id="pbf:CFX0092_A2316"/>
<dbReference type="InterPro" id="IPR005702">
    <property type="entry name" value="Wzc-like_C"/>
</dbReference>
<accession>A0A160T365</accession>